<dbReference type="SUPFAM" id="SSF53850">
    <property type="entry name" value="Periplasmic binding protein-like II"/>
    <property type="match status" value="1"/>
</dbReference>
<dbReference type="PANTHER" id="PTHR30537">
    <property type="entry name" value="HTH-TYPE TRANSCRIPTIONAL REGULATOR"/>
    <property type="match status" value="1"/>
</dbReference>
<dbReference type="EMBL" id="QUZU01000024">
    <property type="protein sequence ID" value="TFY87405.1"/>
    <property type="molecule type" value="Genomic_DNA"/>
</dbReference>
<dbReference type="InterPro" id="IPR036388">
    <property type="entry name" value="WH-like_DNA-bd_sf"/>
</dbReference>
<proteinExistence type="inferred from homology"/>
<evidence type="ECO:0000259" key="5">
    <source>
        <dbReference type="PROSITE" id="PS50931"/>
    </source>
</evidence>
<evidence type="ECO:0000256" key="1">
    <source>
        <dbReference type="ARBA" id="ARBA00009437"/>
    </source>
</evidence>
<name>A0A4Z0AL97_9PSED</name>
<feature type="domain" description="HTH lysR-type" evidence="5">
    <location>
        <begin position="1"/>
        <end position="53"/>
    </location>
</feature>
<dbReference type="Pfam" id="PF00126">
    <property type="entry name" value="HTH_1"/>
    <property type="match status" value="1"/>
</dbReference>
<comment type="caution">
    <text evidence="6">The sequence shown here is derived from an EMBL/GenBank/DDBJ whole genome shotgun (WGS) entry which is preliminary data.</text>
</comment>
<evidence type="ECO:0000256" key="2">
    <source>
        <dbReference type="ARBA" id="ARBA00023015"/>
    </source>
</evidence>
<dbReference type="CDD" id="cd08422">
    <property type="entry name" value="PBP2_CrgA_like"/>
    <property type="match status" value="1"/>
</dbReference>
<accession>A0A4Z0AL97</accession>
<evidence type="ECO:0000256" key="4">
    <source>
        <dbReference type="ARBA" id="ARBA00023163"/>
    </source>
</evidence>
<keyword evidence="7" id="KW-1185">Reference proteome</keyword>
<dbReference type="Pfam" id="PF03466">
    <property type="entry name" value="LysR_substrate"/>
    <property type="match status" value="1"/>
</dbReference>
<evidence type="ECO:0000256" key="3">
    <source>
        <dbReference type="ARBA" id="ARBA00023125"/>
    </source>
</evidence>
<dbReference type="FunFam" id="1.10.10.10:FF:000001">
    <property type="entry name" value="LysR family transcriptional regulator"/>
    <property type="match status" value="1"/>
</dbReference>
<sequence length="302" mass="33386">MQTFVRVTELGSFTSAAESLGYSVTHVSRSVSELEAHLKAKLLNRTTRRLALTEVGARYLQHCKSILESLALAELEASGAQTQVFGKLRMHAPNGVGQFHIIALVAQYLKLHPDVDFELTLSQVSPDLLGEGYDLMITADSKIESSGFFAQTLGTTYSVFCMGLEYLKTAGAPATLAELAGHDYLALHDPSFPKGPEIEGVDLDGMMPMRQRLTVNVADSVAQAARQNMGICLVPGYVAADAIRRRELVRVLTNITANRRDISVIYPSRQFQDAKIRTWIEFLKANLPKRLEEDDRFLTGRQ</sequence>
<dbReference type="PROSITE" id="PS50931">
    <property type="entry name" value="HTH_LYSR"/>
    <property type="match status" value="1"/>
</dbReference>
<organism evidence="6 7">
    <name type="scientific">Pseudomonas kairouanensis</name>
    <dbReference type="NCBI Taxonomy" id="2293832"/>
    <lineage>
        <taxon>Bacteria</taxon>
        <taxon>Pseudomonadati</taxon>
        <taxon>Pseudomonadota</taxon>
        <taxon>Gammaproteobacteria</taxon>
        <taxon>Pseudomonadales</taxon>
        <taxon>Pseudomonadaceae</taxon>
        <taxon>Pseudomonas</taxon>
    </lineage>
</organism>
<dbReference type="GO" id="GO:0006351">
    <property type="term" value="P:DNA-templated transcription"/>
    <property type="evidence" value="ECO:0007669"/>
    <property type="project" value="TreeGrafter"/>
</dbReference>
<keyword evidence="3" id="KW-0238">DNA-binding</keyword>
<keyword evidence="4" id="KW-0804">Transcription</keyword>
<dbReference type="InterPro" id="IPR058163">
    <property type="entry name" value="LysR-type_TF_proteobact-type"/>
</dbReference>
<evidence type="ECO:0000313" key="7">
    <source>
        <dbReference type="Proteomes" id="UP000297391"/>
    </source>
</evidence>
<dbReference type="Proteomes" id="UP000297391">
    <property type="component" value="Unassembled WGS sequence"/>
</dbReference>
<dbReference type="SUPFAM" id="SSF46785">
    <property type="entry name" value="Winged helix' DNA-binding domain"/>
    <property type="match status" value="1"/>
</dbReference>
<evidence type="ECO:0000313" key="6">
    <source>
        <dbReference type="EMBL" id="TFY87405.1"/>
    </source>
</evidence>
<keyword evidence="2" id="KW-0805">Transcription regulation</keyword>
<gene>
    <name evidence="6" type="ORF">DYL59_18795</name>
</gene>
<reference evidence="6 7" key="1">
    <citation type="journal article" date="2019" name="Syst. Appl. Microbiol.">
        <title>New species of pathogenic Pseudomonas isolated from citrus in Tunisia: Proposal of Pseudomonas kairouanensis sp. nov. and Pseudomonas nabeulensis sp. nov.</title>
        <authorList>
            <person name="Oueslati M."/>
            <person name="Mulet M."/>
            <person name="Gomila M."/>
            <person name="Berge O."/>
            <person name="Hajlaoui M.R."/>
            <person name="Lalucat J."/>
            <person name="Sadfi-Zouaoui N."/>
            <person name="Garcia-Valdes E."/>
        </authorList>
    </citation>
    <scope>NUCLEOTIDE SEQUENCE [LARGE SCALE GENOMIC DNA]</scope>
    <source>
        <strain evidence="6 7">KC12</strain>
    </source>
</reference>
<dbReference type="Gene3D" id="3.40.190.290">
    <property type="match status" value="1"/>
</dbReference>
<dbReference type="InterPro" id="IPR036390">
    <property type="entry name" value="WH_DNA-bd_sf"/>
</dbReference>
<dbReference type="Gene3D" id="1.10.10.10">
    <property type="entry name" value="Winged helix-like DNA-binding domain superfamily/Winged helix DNA-binding domain"/>
    <property type="match status" value="1"/>
</dbReference>
<dbReference type="GO" id="GO:0043565">
    <property type="term" value="F:sequence-specific DNA binding"/>
    <property type="evidence" value="ECO:0007669"/>
    <property type="project" value="TreeGrafter"/>
</dbReference>
<protein>
    <submittedName>
        <fullName evidence="6">LysR family transcriptional regulator</fullName>
    </submittedName>
</protein>
<dbReference type="OrthoDB" id="9786526at2"/>
<dbReference type="AlphaFoldDB" id="A0A4Z0AL97"/>
<dbReference type="PANTHER" id="PTHR30537:SF5">
    <property type="entry name" value="HTH-TYPE TRANSCRIPTIONAL ACTIVATOR TTDR-RELATED"/>
    <property type="match status" value="1"/>
</dbReference>
<dbReference type="GO" id="GO:0003700">
    <property type="term" value="F:DNA-binding transcription factor activity"/>
    <property type="evidence" value="ECO:0007669"/>
    <property type="project" value="InterPro"/>
</dbReference>
<comment type="similarity">
    <text evidence="1">Belongs to the LysR transcriptional regulatory family.</text>
</comment>
<dbReference type="InterPro" id="IPR000847">
    <property type="entry name" value="LysR_HTH_N"/>
</dbReference>
<dbReference type="InterPro" id="IPR005119">
    <property type="entry name" value="LysR_subst-bd"/>
</dbReference>